<comment type="caution">
    <text evidence="1">The sequence shown here is derived from an EMBL/GenBank/DDBJ whole genome shotgun (WGS) entry which is preliminary data.</text>
</comment>
<dbReference type="Proteomes" id="UP001144978">
    <property type="component" value="Unassembled WGS sequence"/>
</dbReference>
<dbReference type="EMBL" id="JANSHE010001883">
    <property type="protein sequence ID" value="KAJ3000003.1"/>
    <property type="molecule type" value="Genomic_DNA"/>
</dbReference>
<organism evidence="1 2">
    <name type="scientific">Trametes sanguinea</name>
    <dbReference type="NCBI Taxonomy" id="158606"/>
    <lineage>
        <taxon>Eukaryota</taxon>
        <taxon>Fungi</taxon>
        <taxon>Dikarya</taxon>
        <taxon>Basidiomycota</taxon>
        <taxon>Agaricomycotina</taxon>
        <taxon>Agaricomycetes</taxon>
        <taxon>Polyporales</taxon>
        <taxon>Polyporaceae</taxon>
        <taxon>Trametes</taxon>
    </lineage>
</organism>
<accession>A0ACC1PR55</accession>
<proteinExistence type="predicted"/>
<protein>
    <submittedName>
        <fullName evidence="1">Uncharacterized protein</fullName>
    </submittedName>
</protein>
<evidence type="ECO:0000313" key="2">
    <source>
        <dbReference type="Proteomes" id="UP001144978"/>
    </source>
</evidence>
<gene>
    <name evidence="1" type="ORF">NUW54_g6853</name>
</gene>
<keyword evidence="2" id="KW-1185">Reference proteome</keyword>
<name>A0ACC1PR55_9APHY</name>
<reference evidence="1" key="1">
    <citation type="submission" date="2022-08" db="EMBL/GenBank/DDBJ databases">
        <title>Genome Sequence of Pycnoporus sanguineus.</title>
        <authorList>
            <person name="Buettner E."/>
        </authorList>
    </citation>
    <scope>NUCLEOTIDE SEQUENCE</scope>
    <source>
        <strain evidence="1">CG-C14</strain>
    </source>
</reference>
<evidence type="ECO:0000313" key="1">
    <source>
        <dbReference type="EMBL" id="KAJ3000003.1"/>
    </source>
</evidence>
<sequence length="147" mass="15224">MGMVCGSDVEQSEAHPLETDAGAQDAPDPSRPLKPGVPRALQADSICAYGPTNGTQESDATMVTALHLVALLDQPSTGITRVHCGLAIQGKGLANSRGDAYIPTVWPIQSRANPPSRASSSSITMLIIIIIVVSSSQTSRSTAEQAS</sequence>